<evidence type="ECO:0000259" key="12">
    <source>
        <dbReference type="PROSITE" id="PS50826"/>
    </source>
</evidence>
<evidence type="ECO:0000256" key="8">
    <source>
        <dbReference type="ARBA" id="ARBA00069101"/>
    </source>
</evidence>
<dbReference type="GO" id="GO:0005737">
    <property type="term" value="C:cytoplasm"/>
    <property type="evidence" value="ECO:0007669"/>
    <property type="project" value="UniProtKB-ARBA"/>
</dbReference>
<dbReference type="SMART" id="SM00064">
    <property type="entry name" value="FYVE"/>
    <property type="match status" value="1"/>
</dbReference>
<dbReference type="PANTHER" id="PTHR45956">
    <property type="entry name" value="RUN AND FYVE DOMAIN-CONTAINING PROTEIN 2-LIKE PROTEIN"/>
    <property type="match status" value="1"/>
</dbReference>
<proteinExistence type="predicted"/>
<dbReference type="SMART" id="SM00593">
    <property type="entry name" value="RUN"/>
    <property type="match status" value="1"/>
</dbReference>
<dbReference type="Ensembl" id="ENSSSCT00045035651.1">
    <property type="protein sequence ID" value="ENSSSCP00045024770.1"/>
    <property type="gene ID" value="ENSSSCG00045020892.1"/>
</dbReference>
<keyword evidence="6" id="KW-0539">Nucleus</keyword>
<comment type="subunit">
    <text evidence="7">Interacts with BMX.</text>
</comment>
<dbReference type="Gene3D" id="1.20.58.900">
    <property type="match status" value="1"/>
</dbReference>
<dbReference type="Pfam" id="PF02759">
    <property type="entry name" value="RUN"/>
    <property type="match status" value="1"/>
</dbReference>
<dbReference type="FunFam" id="1.20.58.900:FF:000001">
    <property type="entry name" value="RUN and FYVE domain containing 2"/>
    <property type="match status" value="1"/>
</dbReference>
<dbReference type="InterPro" id="IPR047335">
    <property type="entry name" value="RUFY1-3"/>
</dbReference>
<name>A0A8D0MA07_PIG</name>
<evidence type="ECO:0000256" key="2">
    <source>
        <dbReference type="ARBA" id="ARBA00022723"/>
    </source>
</evidence>
<keyword evidence="4" id="KW-0862">Zinc</keyword>
<dbReference type="InterPro" id="IPR017455">
    <property type="entry name" value="Znf_FYVE-rel"/>
</dbReference>
<dbReference type="InterPro" id="IPR000306">
    <property type="entry name" value="Znf_FYVE"/>
</dbReference>
<comment type="subcellular location">
    <subcellularLocation>
        <location evidence="1">Nucleus</location>
    </subcellularLocation>
</comment>
<keyword evidence="2" id="KW-0479">Metal-binding</keyword>
<dbReference type="SUPFAM" id="SSF57903">
    <property type="entry name" value="FYVE/PHD zinc finger"/>
    <property type="match status" value="1"/>
</dbReference>
<dbReference type="InterPro" id="IPR011011">
    <property type="entry name" value="Znf_FYVE_PHD"/>
</dbReference>
<dbReference type="Ensembl" id="ENSSSCT00030033782.1">
    <property type="protein sequence ID" value="ENSSSCP00030015270.1"/>
    <property type="gene ID" value="ENSSSCG00030024284.1"/>
</dbReference>
<evidence type="ECO:0000256" key="9">
    <source>
        <dbReference type="PROSITE-ProRule" id="PRU00091"/>
    </source>
</evidence>
<dbReference type="InterPro" id="IPR004012">
    <property type="entry name" value="Run_dom"/>
</dbReference>
<evidence type="ECO:0000256" key="7">
    <source>
        <dbReference type="ARBA" id="ARBA00064218"/>
    </source>
</evidence>
<dbReference type="FunFam" id="3.30.40.10:FF:000046">
    <property type="entry name" value="RUN and FYVE domain containing 2"/>
    <property type="match status" value="1"/>
</dbReference>
<dbReference type="Proteomes" id="UP000694570">
    <property type="component" value="Unplaced"/>
</dbReference>
<dbReference type="InterPro" id="IPR047332">
    <property type="entry name" value="RUN_RUFY2"/>
</dbReference>
<dbReference type="InterPro" id="IPR013083">
    <property type="entry name" value="Znf_RING/FYVE/PHD"/>
</dbReference>
<dbReference type="Gene3D" id="1.20.5.170">
    <property type="match status" value="1"/>
</dbReference>
<dbReference type="FunFam" id="1.20.5.170:FF:000030">
    <property type="entry name" value="RUN and FYVE domain-containing protein 2 isoform X1"/>
    <property type="match status" value="1"/>
</dbReference>
<evidence type="ECO:0000256" key="6">
    <source>
        <dbReference type="ARBA" id="ARBA00023242"/>
    </source>
</evidence>
<evidence type="ECO:0000313" key="13">
    <source>
        <dbReference type="Ensembl" id="ENSSSCP00015000411.1"/>
    </source>
</evidence>
<organism evidence="13 14">
    <name type="scientific">Sus scrofa</name>
    <name type="common">Pig</name>
    <dbReference type="NCBI Taxonomy" id="9823"/>
    <lineage>
        <taxon>Eukaryota</taxon>
        <taxon>Metazoa</taxon>
        <taxon>Chordata</taxon>
        <taxon>Craniata</taxon>
        <taxon>Vertebrata</taxon>
        <taxon>Euteleostomi</taxon>
        <taxon>Mammalia</taxon>
        <taxon>Eutheria</taxon>
        <taxon>Laurasiatheria</taxon>
        <taxon>Artiodactyla</taxon>
        <taxon>Suina</taxon>
        <taxon>Suidae</taxon>
        <taxon>Sus</taxon>
    </lineage>
</organism>
<dbReference type="Proteomes" id="UP000694720">
    <property type="component" value="Unplaced"/>
</dbReference>
<dbReference type="Proteomes" id="UP000694728">
    <property type="component" value="Unplaced"/>
</dbReference>
<feature type="coiled-coil region" evidence="10">
    <location>
        <begin position="353"/>
        <end position="555"/>
    </location>
</feature>
<dbReference type="Proteomes" id="UP000694726">
    <property type="component" value="Unplaced"/>
</dbReference>
<dbReference type="Pfam" id="PF01363">
    <property type="entry name" value="FYVE"/>
    <property type="match status" value="1"/>
</dbReference>
<evidence type="ECO:0000256" key="1">
    <source>
        <dbReference type="ARBA" id="ARBA00004123"/>
    </source>
</evidence>
<dbReference type="InterPro" id="IPR037213">
    <property type="entry name" value="Run_dom_sf"/>
</dbReference>
<feature type="domain" description="RUN" evidence="12">
    <location>
        <begin position="103"/>
        <end position="235"/>
    </location>
</feature>
<dbReference type="Ensembl" id="ENSSSCT00015001451.1">
    <property type="protein sequence ID" value="ENSSSCP00015000411.1"/>
    <property type="gene ID" value="ENSSSCG00015001224.1"/>
</dbReference>
<dbReference type="PROSITE" id="PS50178">
    <property type="entry name" value="ZF_FYVE"/>
    <property type="match status" value="1"/>
</dbReference>
<feature type="domain" description="FYVE-type" evidence="11">
    <location>
        <begin position="567"/>
        <end position="625"/>
    </location>
</feature>
<evidence type="ECO:0000256" key="5">
    <source>
        <dbReference type="ARBA" id="ARBA00023054"/>
    </source>
</evidence>
<dbReference type="GO" id="GO:0008270">
    <property type="term" value="F:zinc ion binding"/>
    <property type="evidence" value="ECO:0007669"/>
    <property type="project" value="UniProtKB-KW"/>
</dbReference>
<accession>A0A8D0MA07</accession>
<evidence type="ECO:0000256" key="3">
    <source>
        <dbReference type="ARBA" id="ARBA00022771"/>
    </source>
</evidence>
<evidence type="ECO:0000259" key="11">
    <source>
        <dbReference type="PROSITE" id="PS50178"/>
    </source>
</evidence>
<reference evidence="13" key="1">
    <citation type="submission" date="2025-05" db="UniProtKB">
        <authorList>
            <consortium name="Ensembl"/>
        </authorList>
    </citation>
    <scope>IDENTIFICATION</scope>
</reference>
<protein>
    <recommendedName>
        <fullName evidence="8">RUN and FYVE domain-containing protein 2</fullName>
    </recommendedName>
</protein>
<evidence type="ECO:0000313" key="14">
    <source>
        <dbReference type="Proteomes" id="UP000694726"/>
    </source>
</evidence>
<evidence type="ECO:0000256" key="4">
    <source>
        <dbReference type="ARBA" id="ARBA00022833"/>
    </source>
</evidence>
<dbReference type="GO" id="GO:0005634">
    <property type="term" value="C:nucleus"/>
    <property type="evidence" value="ECO:0007669"/>
    <property type="project" value="UniProtKB-SubCell"/>
</dbReference>
<dbReference type="Ensembl" id="ENSSSCT00035036981.1">
    <property type="protein sequence ID" value="ENSSSCP00035014745.1"/>
    <property type="gene ID" value="ENSSSCG00035027949.1"/>
</dbReference>
<dbReference type="Proteomes" id="UP000694724">
    <property type="component" value="Unplaced"/>
</dbReference>
<sequence>MSLVELFYVMHERHKKKLTRGCTLVRKTSLSTKEKQTTLGFVGEGEGLYIFQCWVLQVMLDSFLVFSATKDPTAVERANLLNMAKLSIKGLIESALSFGRTLDSDYPPLQQFFVVMEHCLKHGLKVRKSFLSYNKTIWGPLELVEKLYPEAEEIGASVRDLPGLKTPLGRARAWLRLALMQKKMADYLRCLIIQRDLLSEFYEYHALMMEEEGAVIVGLLVGLNVIDANLCVKGEDLDSQVGVIDFSMYLKNEEDIGNKERNVQIAAILDQKNYVEELNRQLNSTVSSLHSRVDSLEKSNTKLIEELAIAKNNIIKLQEENHQLRSENKLILMKTQQHLEDVENELAVQVSMKHEIELAMKLLEKDIHEKQDTLIGLRQQLEEVKAINIEMYQKLQGSEDGLKEKNEIIARLEEKTSKITAAMRQLEQRLQQAEKAQMDTEDEDKKCLQECQSKFDSLQKQISQKEKQLVQLETDLKIEKEWRQTLQEDLQKEKDTLSHLRNETQQIISLKKEFLNLQDENQQLKKIYHEQEQALQELGNKLSESKLKIEDIKEANKALQGLVWLKDKEATHCKLCEKEFSLSKRKHHCRNCGEIFCNACSDNELPLPSSPKPVRVCDSCHALLIQRCSSNLP</sequence>
<dbReference type="PANTHER" id="PTHR45956:SF3">
    <property type="entry name" value="RUN AND FYVE DOMAIN-CONTAINING PROTEIN 2"/>
    <property type="match status" value="1"/>
</dbReference>
<dbReference type="PROSITE" id="PS50826">
    <property type="entry name" value="RUN"/>
    <property type="match status" value="1"/>
</dbReference>
<keyword evidence="5 10" id="KW-0175">Coiled coil</keyword>
<evidence type="ECO:0000256" key="10">
    <source>
        <dbReference type="SAM" id="Coils"/>
    </source>
</evidence>
<dbReference type="SUPFAM" id="SSF140741">
    <property type="entry name" value="RUN domain-like"/>
    <property type="match status" value="1"/>
</dbReference>
<dbReference type="CDD" id="cd17695">
    <property type="entry name" value="RUN_RUFY2"/>
    <property type="match status" value="1"/>
</dbReference>
<keyword evidence="3 9" id="KW-0863">Zinc-finger</keyword>
<feature type="coiled-coil region" evidence="10">
    <location>
        <begin position="293"/>
        <end position="327"/>
    </location>
</feature>
<dbReference type="Gene3D" id="3.30.40.10">
    <property type="entry name" value="Zinc/RING finger domain, C3HC4 (zinc finger)"/>
    <property type="match status" value="1"/>
</dbReference>
<dbReference type="AlphaFoldDB" id="A0A8D0MA07"/>
<dbReference type="Ensembl" id="ENSSSCT00055053345.1">
    <property type="protein sequence ID" value="ENSSSCP00055042568.1"/>
    <property type="gene ID" value="ENSSSCG00055026985.1"/>
</dbReference>